<sequence length="480" mass="51920">MGRPPIDRRPNEMLAHWLTRAGMSNVELAREVTRRAAARGERGIGTDESRVRRWRAGETPRGAIPQIIAEILGERLGLPLTCPDIGLPSPGASPLAVTPDLPWRSSTTIDAFAHLIRSEIMQPHTRNSADAARVHTGERLLSPLQQWTSAAPTPLLDEMEPPRTPRSGRIGMTEVEGIRAVTATFRDVDNRHGGALSRKAVMAQIGDALAMLDNCTFSEATGRALFSAIADLGSVAGWMSFDSGRHESAQRTFVVALHAAAEGGDKALGAHILQCMARQMSHLEHYDDALDLIALAQYGARRQMSPATTSMLASLEARFHAILGALDESEQAAGRAEDAFTRIHADEEPFHMAFYDAAEMSATLGVAHQIAAKKSEGAHRARRAEKSLLLMDQALGLRPEHRVRSKAFDHLGLARTHLAVGELHGAQLETSKALALFGTISSRRVADRLIELHDEAGQFANSSPAAELRQQIGQAVPTPG</sequence>
<evidence type="ECO:0000313" key="1">
    <source>
        <dbReference type="EMBL" id="WXK77005.1"/>
    </source>
</evidence>
<organism evidence="1 2">
    <name type="scientific">Streptomyces sirii</name>
    <dbReference type="NCBI Taxonomy" id="3127701"/>
    <lineage>
        <taxon>Bacteria</taxon>
        <taxon>Bacillati</taxon>
        <taxon>Actinomycetota</taxon>
        <taxon>Actinomycetes</taxon>
        <taxon>Kitasatosporales</taxon>
        <taxon>Streptomycetaceae</taxon>
        <taxon>Streptomyces</taxon>
    </lineage>
</organism>
<gene>
    <name evidence="1" type="ORF">WAB15_13905</name>
</gene>
<accession>A0ABZ2QLR3</accession>
<dbReference type="RefSeq" id="WP_407286430.1">
    <property type="nucleotide sequence ID" value="NZ_CP147982.1"/>
</dbReference>
<dbReference type="Proteomes" id="UP001626628">
    <property type="component" value="Chromosome"/>
</dbReference>
<dbReference type="EMBL" id="CP147982">
    <property type="protein sequence ID" value="WXK77005.1"/>
    <property type="molecule type" value="Genomic_DNA"/>
</dbReference>
<proteinExistence type="predicted"/>
<keyword evidence="2" id="KW-1185">Reference proteome</keyword>
<protein>
    <submittedName>
        <fullName evidence="1">Transcriptional regulator</fullName>
    </submittedName>
</protein>
<reference evidence="1 2" key="1">
    <citation type="submission" date="2024-03" db="EMBL/GenBank/DDBJ databases">
        <title>The complete genome of Streptomyces sirii sp.nov.</title>
        <authorList>
            <person name="Zakalyukina Y.V."/>
            <person name="Belik A.R."/>
            <person name="Biryukov M.V."/>
            <person name="Baturina O.A."/>
            <person name="Kabilov M.R."/>
        </authorList>
    </citation>
    <scope>NUCLEOTIDE SEQUENCE [LARGE SCALE GENOMIC DNA]</scope>
    <source>
        <strain evidence="1 2">BP-8</strain>
    </source>
</reference>
<evidence type="ECO:0000313" key="2">
    <source>
        <dbReference type="Proteomes" id="UP001626628"/>
    </source>
</evidence>
<name>A0ABZ2QLR3_9ACTN</name>